<feature type="transmembrane region" description="Helical" evidence="7">
    <location>
        <begin position="182"/>
        <end position="200"/>
    </location>
</feature>
<evidence type="ECO:0000256" key="4">
    <source>
        <dbReference type="ARBA" id="ARBA00022989"/>
    </source>
</evidence>
<dbReference type="GO" id="GO:0016020">
    <property type="term" value="C:membrane"/>
    <property type="evidence" value="ECO:0007669"/>
    <property type="project" value="UniProtKB-SubCell"/>
</dbReference>
<name>A0AAD3SHS3_NEPGR</name>
<protein>
    <submittedName>
        <fullName evidence="8">Uncharacterized protein</fullName>
    </submittedName>
</protein>
<feature type="transmembrane region" description="Helical" evidence="7">
    <location>
        <begin position="143"/>
        <end position="162"/>
    </location>
</feature>
<proteinExistence type="inferred from homology"/>
<feature type="region of interest" description="Disordered" evidence="6">
    <location>
        <begin position="1"/>
        <end position="37"/>
    </location>
</feature>
<evidence type="ECO:0000256" key="3">
    <source>
        <dbReference type="ARBA" id="ARBA00022692"/>
    </source>
</evidence>
<keyword evidence="3 7" id="KW-0812">Transmembrane</keyword>
<dbReference type="PANTHER" id="PTHR31621:SF6">
    <property type="entry name" value="PROTEIN DMP7"/>
    <property type="match status" value="1"/>
</dbReference>
<dbReference type="EMBL" id="BSYO01000010">
    <property type="protein sequence ID" value="GMH11080.1"/>
    <property type="molecule type" value="Genomic_DNA"/>
</dbReference>
<keyword evidence="9" id="KW-1185">Reference proteome</keyword>
<evidence type="ECO:0000256" key="1">
    <source>
        <dbReference type="ARBA" id="ARBA00004141"/>
    </source>
</evidence>
<sequence>MDITVKGEQTQNSQEDIQQPLLQNQLETPEKPSKTNTQKAIRKTFKGTAHLSSLLPTGSVLVFEIFSPIFTNKGKCETPQNQFLTTALLIFCCLSCFFMCFTDSVRDEKGKVRYGIATSKGIWIVDGSVTLAEEAAAGYRLRFLDWLHAVMSILVFMAVALFDQNVVKCFYPSPSEETQKLLLMVPAGIGIVCSLFFVLFPSKRHGVTRPLSRR</sequence>
<dbReference type="GO" id="GO:0005737">
    <property type="term" value="C:cytoplasm"/>
    <property type="evidence" value="ECO:0007669"/>
    <property type="project" value="UniProtKB-ARBA"/>
</dbReference>
<evidence type="ECO:0000256" key="7">
    <source>
        <dbReference type="SAM" id="Phobius"/>
    </source>
</evidence>
<dbReference type="AlphaFoldDB" id="A0AAD3SHS3"/>
<feature type="transmembrane region" description="Helical" evidence="7">
    <location>
        <begin position="49"/>
        <end position="70"/>
    </location>
</feature>
<feature type="compositionally biased region" description="Polar residues" evidence="6">
    <location>
        <begin position="7"/>
        <end position="27"/>
    </location>
</feature>
<organism evidence="8 9">
    <name type="scientific">Nepenthes gracilis</name>
    <name type="common">Slender pitcher plant</name>
    <dbReference type="NCBI Taxonomy" id="150966"/>
    <lineage>
        <taxon>Eukaryota</taxon>
        <taxon>Viridiplantae</taxon>
        <taxon>Streptophyta</taxon>
        <taxon>Embryophyta</taxon>
        <taxon>Tracheophyta</taxon>
        <taxon>Spermatophyta</taxon>
        <taxon>Magnoliopsida</taxon>
        <taxon>eudicotyledons</taxon>
        <taxon>Gunneridae</taxon>
        <taxon>Pentapetalae</taxon>
        <taxon>Caryophyllales</taxon>
        <taxon>Nepenthaceae</taxon>
        <taxon>Nepenthes</taxon>
    </lineage>
</organism>
<evidence type="ECO:0000256" key="2">
    <source>
        <dbReference type="ARBA" id="ARBA00008707"/>
    </source>
</evidence>
<evidence type="ECO:0000313" key="8">
    <source>
        <dbReference type="EMBL" id="GMH11080.1"/>
    </source>
</evidence>
<dbReference type="Pfam" id="PF05078">
    <property type="entry name" value="DUF679"/>
    <property type="match status" value="1"/>
</dbReference>
<evidence type="ECO:0000256" key="5">
    <source>
        <dbReference type="ARBA" id="ARBA00023136"/>
    </source>
</evidence>
<keyword evidence="4 7" id="KW-1133">Transmembrane helix</keyword>
<dbReference type="Proteomes" id="UP001279734">
    <property type="component" value="Unassembled WGS sequence"/>
</dbReference>
<evidence type="ECO:0000256" key="6">
    <source>
        <dbReference type="SAM" id="MobiDB-lite"/>
    </source>
</evidence>
<evidence type="ECO:0000313" key="9">
    <source>
        <dbReference type="Proteomes" id="UP001279734"/>
    </source>
</evidence>
<comment type="similarity">
    <text evidence="2">Belongs to the plant DMP1 protein family.</text>
</comment>
<dbReference type="GO" id="GO:0010256">
    <property type="term" value="P:endomembrane system organization"/>
    <property type="evidence" value="ECO:0007669"/>
    <property type="project" value="TreeGrafter"/>
</dbReference>
<dbReference type="PANTHER" id="PTHR31621">
    <property type="entry name" value="PROTEIN DMP3"/>
    <property type="match status" value="1"/>
</dbReference>
<keyword evidence="5 7" id="KW-0472">Membrane</keyword>
<comment type="subcellular location">
    <subcellularLocation>
        <location evidence="1">Membrane</location>
        <topology evidence="1">Multi-pass membrane protein</topology>
    </subcellularLocation>
</comment>
<accession>A0AAD3SHS3</accession>
<comment type="caution">
    <text evidence="8">The sequence shown here is derived from an EMBL/GenBank/DDBJ whole genome shotgun (WGS) entry which is preliminary data.</text>
</comment>
<gene>
    <name evidence="8" type="ORF">Nepgr_012921</name>
</gene>
<dbReference type="InterPro" id="IPR007770">
    <property type="entry name" value="DMP"/>
</dbReference>
<feature type="transmembrane region" description="Helical" evidence="7">
    <location>
        <begin position="82"/>
        <end position="101"/>
    </location>
</feature>
<reference evidence="8" key="1">
    <citation type="submission" date="2023-05" db="EMBL/GenBank/DDBJ databases">
        <title>Nepenthes gracilis genome sequencing.</title>
        <authorList>
            <person name="Fukushima K."/>
        </authorList>
    </citation>
    <scope>NUCLEOTIDE SEQUENCE</scope>
    <source>
        <strain evidence="8">SING2019-196</strain>
    </source>
</reference>